<dbReference type="PANTHER" id="PTHR46033:SF8">
    <property type="entry name" value="PROTEIN MAINTENANCE OF MERISTEMS-LIKE"/>
    <property type="match status" value="1"/>
</dbReference>
<evidence type="ECO:0000259" key="2">
    <source>
        <dbReference type="Pfam" id="PF10536"/>
    </source>
</evidence>
<dbReference type="InterPro" id="IPR044824">
    <property type="entry name" value="MAIN-like"/>
</dbReference>
<protein>
    <recommendedName>
        <fullName evidence="2">Aminotransferase-like plant mobile domain-containing protein</fullName>
    </recommendedName>
</protein>
<evidence type="ECO:0000313" key="4">
    <source>
        <dbReference type="Proteomes" id="UP000825729"/>
    </source>
</evidence>
<keyword evidence="4" id="KW-1185">Reference proteome</keyword>
<dbReference type="InterPro" id="IPR019557">
    <property type="entry name" value="AminoTfrase-like_pln_mobile"/>
</dbReference>
<name>A0AAV7DZ46_ARIFI</name>
<feature type="region of interest" description="Disordered" evidence="1">
    <location>
        <begin position="209"/>
        <end position="230"/>
    </location>
</feature>
<gene>
    <name evidence="3" type="ORF">H6P81_017596</name>
</gene>
<accession>A0AAV7DZ46</accession>
<evidence type="ECO:0000256" key="1">
    <source>
        <dbReference type="SAM" id="MobiDB-lite"/>
    </source>
</evidence>
<sequence>MDERLLPYIDDARFGALYRVQWLRLDKLLITSLVERWRGKTNTFHLANGEMIITLEDVAVLLGLRVDEFAVTGSTRGGLDELARVLLGVKLPHGSFQGSQLSRAWIKGKFLFCPNYVPDEVIQQHAQAYLLHCVGSKIFLDRSARGVHMVYMTLFEDIQTAGRLIQLNRVLISAHNKPYTFFHSRFPSLAATIQLQDPVTAVRKAGLKFGRGTPSTHSKNESNLQAPNLK</sequence>
<evidence type="ECO:0000313" key="3">
    <source>
        <dbReference type="EMBL" id="KAG9441742.1"/>
    </source>
</evidence>
<dbReference type="EMBL" id="JAINDJ010000007">
    <property type="protein sequence ID" value="KAG9441742.1"/>
    <property type="molecule type" value="Genomic_DNA"/>
</dbReference>
<organism evidence="3 4">
    <name type="scientific">Aristolochia fimbriata</name>
    <name type="common">White veined hardy Dutchman's pipe vine</name>
    <dbReference type="NCBI Taxonomy" id="158543"/>
    <lineage>
        <taxon>Eukaryota</taxon>
        <taxon>Viridiplantae</taxon>
        <taxon>Streptophyta</taxon>
        <taxon>Embryophyta</taxon>
        <taxon>Tracheophyta</taxon>
        <taxon>Spermatophyta</taxon>
        <taxon>Magnoliopsida</taxon>
        <taxon>Magnoliidae</taxon>
        <taxon>Piperales</taxon>
        <taxon>Aristolochiaceae</taxon>
        <taxon>Aristolochia</taxon>
    </lineage>
</organism>
<dbReference type="GO" id="GO:0010073">
    <property type="term" value="P:meristem maintenance"/>
    <property type="evidence" value="ECO:0007669"/>
    <property type="project" value="InterPro"/>
</dbReference>
<reference evidence="3 4" key="1">
    <citation type="submission" date="2021-07" db="EMBL/GenBank/DDBJ databases">
        <title>The Aristolochia fimbriata genome: insights into angiosperm evolution, floral development and chemical biosynthesis.</title>
        <authorList>
            <person name="Jiao Y."/>
        </authorList>
    </citation>
    <scope>NUCLEOTIDE SEQUENCE [LARGE SCALE GENOMIC DNA]</scope>
    <source>
        <strain evidence="3">IBCAS-2021</strain>
        <tissue evidence="3">Leaf</tissue>
    </source>
</reference>
<feature type="domain" description="Aminotransferase-like plant mobile" evidence="2">
    <location>
        <begin position="17"/>
        <end position="164"/>
    </location>
</feature>
<comment type="caution">
    <text evidence="3">The sequence shown here is derived from an EMBL/GenBank/DDBJ whole genome shotgun (WGS) entry which is preliminary data.</text>
</comment>
<feature type="compositionally biased region" description="Polar residues" evidence="1">
    <location>
        <begin position="213"/>
        <end position="230"/>
    </location>
</feature>
<dbReference type="AlphaFoldDB" id="A0AAV7DZ46"/>
<dbReference type="Pfam" id="PF10536">
    <property type="entry name" value="PMD"/>
    <property type="match status" value="1"/>
</dbReference>
<dbReference type="Proteomes" id="UP000825729">
    <property type="component" value="Unassembled WGS sequence"/>
</dbReference>
<dbReference type="PANTHER" id="PTHR46033">
    <property type="entry name" value="PROTEIN MAIN-LIKE 2"/>
    <property type="match status" value="1"/>
</dbReference>
<proteinExistence type="predicted"/>